<dbReference type="Gene3D" id="1.25.40.20">
    <property type="entry name" value="Ankyrin repeat-containing domain"/>
    <property type="match status" value="1"/>
</dbReference>
<dbReference type="InterPro" id="IPR002110">
    <property type="entry name" value="Ankyrin_rpt"/>
</dbReference>
<dbReference type="PANTHER" id="PTHR46680:SF2">
    <property type="entry name" value="NF-KAPPA-B INHIBITOR ZETA"/>
    <property type="match status" value="1"/>
</dbReference>
<comment type="subcellular location">
    <subcellularLocation>
        <location evidence="1">Cell membrane</location>
        <topology evidence="1">Peripheral membrane protein</topology>
        <orientation evidence="1">Cytoplasmic side</orientation>
    </subcellularLocation>
</comment>
<organism evidence="4 5">
    <name type="scientific">Clitoria ternatea</name>
    <name type="common">Butterfly pea</name>
    <dbReference type="NCBI Taxonomy" id="43366"/>
    <lineage>
        <taxon>Eukaryota</taxon>
        <taxon>Viridiplantae</taxon>
        <taxon>Streptophyta</taxon>
        <taxon>Embryophyta</taxon>
        <taxon>Tracheophyta</taxon>
        <taxon>Spermatophyta</taxon>
        <taxon>Magnoliopsida</taxon>
        <taxon>eudicotyledons</taxon>
        <taxon>Gunneridae</taxon>
        <taxon>Pentapetalae</taxon>
        <taxon>rosids</taxon>
        <taxon>fabids</taxon>
        <taxon>Fabales</taxon>
        <taxon>Fabaceae</taxon>
        <taxon>Papilionoideae</taxon>
        <taxon>50 kb inversion clade</taxon>
        <taxon>NPAAA clade</taxon>
        <taxon>indigoferoid/millettioid clade</taxon>
        <taxon>Phaseoleae</taxon>
        <taxon>Clitoria</taxon>
    </lineage>
</organism>
<evidence type="ECO:0008006" key="6">
    <source>
        <dbReference type="Google" id="ProtNLM"/>
    </source>
</evidence>
<proteinExistence type="predicted"/>
<evidence type="ECO:0000256" key="2">
    <source>
        <dbReference type="ARBA" id="ARBA00022737"/>
    </source>
</evidence>
<keyword evidence="5" id="KW-1185">Reference proteome</keyword>
<dbReference type="SMART" id="SM00248">
    <property type="entry name" value="ANK"/>
    <property type="match status" value="3"/>
</dbReference>
<evidence type="ECO:0000256" key="1">
    <source>
        <dbReference type="ARBA" id="ARBA00004413"/>
    </source>
</evidence>
<dbReference type="Proteomes" id="UP001359559">
    <property type="component" value="Unassembled WGS sequence"/>
</dbReference>
<comment type="caution">
    <text evidence="4">The sequence shown here is derived from an EMBL/GenBank/DDBJ whole genome shotgun (WGS) entry which is preliminary data.</text>
</comment>
<dbReference type="AlphaFoldDB" id="A0AAN9KIF0"/>
<dbReference type="EMBL" id="JAYKXN010000001">
    <property type="protein sequence ID" value="KAK7316747.1"/>
    <property type="molecule type" value="Genomic_DNA"/>
</dbReference>
<dbReference type="SUPFAM" id="SSF48403">
    <property type="entry name" value="Ankyrin repeat"/>
    <property type="match status" value="1"/>
</dbReference>
<keyword evidence="3" id="KW-0040">ANK repeat</keyword>
<evidence type="ECO:0000256" key="3">
    <source>
        <dbReference type="ARBA" id="ARBA00023043"/>
    </source>
</evidence>
<dbReference type="GO" id="GO:0005886">
    <property type="term" value="C:plasma membrane"/>
    <property type="evidence" value="ECO:0007669"/>
    <property type="project" value="UniProtKB-SubCell"/>
</dbReference>
<evidence type="ECO:0000313" key="4">
    <source>
        <dbReference type="EMBL" id="KAK7316747.1"/>
    </source>
</evidence>
<dbReference type="GO" id="GO:0071356">
    <property type="term" value="P:cellular response to tumor necrosis factor"/>
    <property type="evidence" value="ECO:0007669"/>
    <property type="project" value="TreeGrafter"/>
</dbReference>
<dbReference type="Pfam" id="PF12796">
    <property type="entry name" value="Ank_2"/>
    <property type="match status" value="1"/>
</dbReference>
<dbReference type="GO" id="GO:0051059">
    <property type="term" value="F:NF-kappaB binding"/>
    <property type="evidence" value="ECO:0007669"/>
    <property type="project" value="TreeGrafter"/>
</dbReference>
<dbReference type="PANTHER" id="PTHR46680">
    <property type="entry name" value="NF-KAPPA-B INHIBITOR ALPHA"/>
    <property type="match status" value="1"/>
</dbReference>
<accession>A0AAN9KIF0</accession>
<protein>
    <recommendedName>
        <fullName evidence="6">Ankyrin repeat protein</fullName>
    </recommendedName>
</protein>
<sequence>MDENRGTALHMAVNFGETRIVEALVDAIMAYNGESALKLRNRRGNTALHIAALRGFTRMCRCIIGEKGERKDLIKVKNDLGETPLFLAALACHNHTFVYLHNASKDSGVSPAINDNHNNTILHNAIADEVFIKQSNPLLFISLFLY</sequence>
<dbReference type="GO" id="GO:0005829">
    <property type="term" value="C:cytosol"/>
    <property type="evidence" value="ECO:0007669"/>
    <property type="project" value="TreeGrafter"/>
</dbReference>
<gene>
    <name evidence="4" type="ORF">RJT34_00432</name>
</gene>
<name>A0AAN9KIF0_CLITE</name>
<keyword evidence="2" id="KW-0677">Repeat</keyword>
<evidence type="ECO:0000313" key="5">
    <source>
        <dbReference type="Proteomes" id="UP001359559"/>
    </source>
</evidence>
<reference evidence="4 5" key="1">
    <citation type="submission" date="2024-01" db="EMBL/GenBank/DDBJ databases">
        <title>The genomes of 5 underutilized Papilionoideae crops provide insights into root nodulation and disease resistance.</title>
        <authorList>
            <person name="Yuan L."/>
        </authorList>
    </citation>
    <scope>NUCLEOTIDE SEQUENCE [LARGE SCALE GENOMIC DNA]</scope>
    <source>
        <strain evidence="4">LY-2023</strain>
        <tissue evidence="4">Leaf</tissue>
    </source>
</reference>
<dbReference type="InterPro" id="IPR036770">
    <property type="entry name" value="Ankyrin_rpt-contain_sf"/>
</dbReference>
<dbReference type="InterPro" id="IPR051070">
    <property type="entry name" value="NF-kappa-B_inhibitor"/>
</dbReference>